<name>A0ABP1C356_9BRYO</name>
<keyword evidence="3" id="KW-1185">Reference proteome</keyword>
<accession>A0ABP1C356</accession>
<feature type="region of interest" description="Disordered" evidence="1">
    <location>
        <begin position="110"/>
        <end position="181"/>
    </location>
</feature>
<sequence>MAKVVGVGLEWAKVAVTKEFGVNVVQEDEGVWKKLWCLEHFVPRIITILNPKQELVTHSNSAKTDGVELEANLGRVYVGDDKEENAHACFPLVFELVKHIGLGTENAMKTKEVSGAESSGSTKGGKTSRAKSSGSTKGGEVSKAKSSGSRQEIRRNEDDEGSEDSSRGPPNPLDPSLSIGREDVEERTLTVNVFPKARPLAIPLRGRAILPSICPTLVFKFHWKGECRMINVEAATQCNFGKMQIGATKTGLGFYQDNITISLDCIDEEEDAATVTKAHVQNVENVKKTIGDTSTSIHYSTHQVGGELELDATPLPHNLPLHARGKYNYAWTGGDNLAHGNTQEMYFSQLDCFFVDDQSIQSELRYNFQYPQEVLQDIALGDSSKIKTEKTFWPTIVSNWVNLNMNDESPYIFSVERHIVSKEHLNRSWKYEGNPPFTQKRYEVSFNETGQLNRSMTTQSPTDIHLTINEGSEVPVNKQFYKVNLKVNHAMTHMPHKAKVIPLRHSDTNPMIVEGVMKMSSSTSE</sequence>
<feature type="compositionally biased region" description="Low complexity" evidence="1">
    <location>
        <begin position="115"/>
        <end position="139"/>
    </location>
</feature>
<dbReference type="EMBL" id="OZ023710">
    <property type="protein sequence ID" value="CAK9883262.1"/>
    <property type="molecule type" value="Genomic_DNA"/>
</dbReference>
<evidence type="ECO:0000256" key="1">
    <source>
        <dbReference type="SAM" id="MobiDB-lite"/>
    </source>
</evidence>
<evidence type="ECO:0000313" key="3">
    <source>
        <dbReference type="Proteomes" id="UP001497522"/>
    </source>
</evidence>
<organism evidence="2 3">
    <name type="scientific">Sphagnum jensenii</name>
    <dbReference type="NCBI Taxonomy" id="128206"/>
    <lineage>
        <taxon>Eukaryota</taxon>
        <taxon>Viridiplantae</taxon>
        <taxon>Streptophyta</taxon>
        <taxon>Embryophyta</taxon>
        <taxon>Bryophyta</taxon>
        <taxon>Sphagnophytina</taxon>
        <taxon>Sphagnopsida</taxon>
        <taxon>Sphagnales</taxon>
        <taxon>Sphagnaceae</taxon>
        <taxon>Sphagnum</taxon>
    </lineage>
</organism>
<proteinExistence type="predicted"/>
<dbReference type="Proteomes" id="UP001497522">
    <property type="component" value="Chromosome 9"/>
</dbReference>
<gene>
    <name evidence="2" type="ORF">CSSPJE1EN2_LOCUS24513</name>
</gene>
<reference evidence="2" key="1">
    <citation type="submission" date="2024-03" db="EMBL/GenBank/DDBJ databases">
        <authorList>
            <consortium name="ELIXIR-Norway"/>
            <consortium name="Elixir Norway"/>
        </authorList>
    </citation>
    <scope>NUCLEOTIDE SEQUENCE</scope>
</reference>
<evidence type="ECO:0000313" key="2">
    <source>
        <dbReference type="EMBL" id="CAK9883262.1"/>
    </source>
</evidence>
<protein>
    <submittedName>
        <fullName evidence="2">Uncharacterized protein</fullName>
    </submittedName>
</protein>